<evidence type="ECO:0000313" key="1">
    <source>
        <dbReference type="EMBL" id="GGB72694.1"/>
    </source>
</evidence>
<reference evidence="2" key="1">
    <citation type="journal article" date="2019" name="Int. J. Syst. Evol. Microbiol.">
        <title>The Global Catalogue of Microorganisms (GCM) 10K type strain sequencing project: providing services to taxonomists for standard genome sequencing and annotation.</title>
        <authorList>
            <consortium name="The Broad Institute Genomics Platform"/>
            <consortium name="The Broad Institute Genome Sequencing Center for Infectious Disease"/>
            <person name="Wu L."/>
            <person name="Ma J."/>
        </authorList>
    </citation>
    <scope>NUCLEOTIDE SEQUENCE [LARGE SCALE GENOMIC DNA]</scope>
    <source>
        <strain evidence="2">CGMCC 1.12851</strain>
    </source>
</reference>
<protein>
    <submittedName>
        <fullName evidence="1">Uncharacterized protein</fullName>
    </submittedName>
</protein>
<organism evidence="1 2">
    <name type="scientific">Blastomonas aquatica</name>
    <dbReference type="NCBI Taxonomy" id="1510276"/>
    <lineage>
        <taxon>Bacteria</taxon>
        <taxon>Pseudomonadati</taxon>
        <taxon>Pseudomonadota</taxon>
        <taxon>Alphaproteobacteria</taxon>
        <taxon>Sphingomonadales</taxon>
        <taxon>Sphingomonadaceae</taxon>
        <taxon>Blastomonas</taxon>
    </lineage>
</organism>
<accession>A0ABQ1JRD5</accession>
<name>A0ABQ1JRD5_9SPHN</name>
<evidence type="ECO:0000313" key="2">
    <source>
        <dbReference type="Proteomes" id="UP000614261"/>
    </source>
</evidence>
<gene>
    <name evidence="1" type="ORF">GCM10010833_29840</name>
</gene>
<sequence length="225" mass="25250">MEFVTDYPGYIAAECLYDTGLERLEAEDEDDVVVDDKVCAYWLSDYELWGGLLEETDQAGDLLHAETSRMFIRARLATDARKARVNLAGADPSRRKVIEDPYLHFVTMGFPRTHSWVERVKASGKQQDIEEFALSVMQGREATATRLRQAHLLALFRYLPALVSAVGKPQLESYLTPPDVQAALNAMPRRTRAELIAAPGLAIEDALQLIDTRPMLFDQSFTGVD</sequence>
<keyword evidence="2" id="KW-1185">Reference proteome</keyword>
<proteinExistence type="predicted"/>
<comment type="caution">
    <text evidence="1">The sequence shown here is derived from an EMBL/GenBank/DDBJ whole genome shotgun (WGS) entry which is preliminary data.</text>
</comment>
<dbReference type="Proteomes" id="UP000614261">
    <property type="component" value="Unassembled WGS sequence"/>
</dbReference>
<dbReference type="EMBL" id="BMGD01000006">
    <property type="protein sequence ID" value="GGB72694.1"/>
    <property type="molecule type" value="Genomic_DNA"/>
</dbReference>